<organism evidence="1 2">
    <name type="scientific">Kingdonia uniflora</name>
    <dbReference type="NCBI Taxonomy" id="39325"/>
    <lineage>
        <taxon>Eukaryota</taxon>
        <taxon>Viridiplantae</taxon>
        <taxon>Streptophyta</taxon>
        <taxon>Embryophyta</taxon>
        <taxon>Tracheophyta</taxon>
        <taxon>Spermatophyta</taxon>
        <taxon>Magnoliopsida</taxon>
        <taxon>Ranunculales</taxon>
        <taxon>Circaeasteraceae</taxon>
        <taxon>Kingdonia</taxon>
    </lineage>
</organism>
<dbReference type="Proteomes" id="UP000541444">
    <property type="component" value="Unassembled WGS sequence"/>
</dbReference>
<dbReference type="AlphaFoldDB" id="A0A7J7MS52"/>
<sequence length="169" mass="19523">MNILQNLHPILQDEATNDAHLYFPRLTRWTRMNLMEKVNRGMYNNVSIARVQIELQRLDNLMCPWDSYLEIQQGLDGYEGTPLVVARWFSQKKVPLHVPSLPHAWYLGEWCSLQETQLTQKDIDTSVDPAWRLRVVDIDGTNRLFDVPRLSDVPGVPSTGLNHDTEING</sequence>
<evidence type="ECO:0000313" key="1">
    <source>
        <dbReference type="EMBL" id="KAF6157693.1"/>
    </source>
</evidence>
<accession>A0A7J7MS52</accession>
<evidence type="ECO:0000313" key="2">
    <source>
        <dbReference type="Proteomes" id="UP000541444"/>
    </source>
</evidence>
<protein>
    <submittedName>
        <fullName evidence="1">Uncharacterized protein</fullName>
    </submittedName>
</protein>
<proteinExistence type="predicted"/>
<name>A0A7J7MS52_9MAGN</name>
<comment type="caution">
    <text evidence="1">The sequence shown here is derived from an EMBL/GenBank/DDBJ whole genome shotgun (WGS) entry which is preliminary data.</text>
</comment>
<keyword evidence="2" id="KW-1185">Reference proteome</keyword>
<dbReference type="EMBL" id="JACGCM010001272">
    <property type="protein sequence ID" value="KAF6157693.1"/>
    <property type="molecule type" value="Genomic_DNA"/>
</dbReference>
<reference evidence="1 2" key="1">
    <citation type="journal article" date="2020" name="IScience">
        <title>Genome Sequencing of the Endangered Kingdonia uniflora (Circaeasteraceae, Ranunculales) Reveals Potential Mechanisms of Evolutionary Specialization.</title>
        <authorList>
            <person name="Sun Y."/>
            <person name="Deng T."/>
            <person name="Zhang A."/>
            <person name="Moore M.J."/>
            <person name="Landis J.B."/>
            <person name="Lin N."/>
            <person name="Zhang H."/>
            <person name="Zhang X."/>
            <person name="Huang J."/>
            <person name="Zhang X."/>
            <person name="Sun H."/>
            <person name="Wang H."/>
        </authorList>
    </citation>
    <scope>NUCLEOTIDE SEQUENCE [LARGE SCALE GENOMIC DNA]</scope>
    <source>
        <strain evidence="1">TB1705</strain>
        <tissue evidence="1">Leaf</tissue>
    </source>
</reference>
<gene>
    <name evidence="1" type="ORF">GIB67_037266</name>
</gene>